<dbReference type="NCBIfam" id="NF007738">
    <property type="entry name" value="PRK10417.1"/>
    <property type="match status" value="1"/>
</dbReference>
<evidence type="ECO:0000256" key="3">
    <source>
        <dbReference type="ARBA" id="ARBA00022475"/>
    </source>
</evidence>
<dbReference type="InterPro" id="IPR014157">
    <property type="entry name" value="Nickel_NikC"/>
</dbReference>
<dbReference type="AlphaFoldDB" id="A0A2V3TXS7"/>
<comment type="similarity">
    <text evidence="9">Belongs to the binding-protein-dependent transport system permease family.</text>
</comment>
<keyword evidence="3" id="KW-1003">Cell membrane</keyword>
<dbReference type="GO" id="GO:0005886">
    <property type="term" value="C:plasma membrane"/>
    <property type="evidence" value="ECO:0007669"/>
    <property type="project" value="UniProtKB-SubCell"/>
</dbReference>
<keyword evidence="7 9" id="KW-1133">Transmembrane helix</keyword>
<evidence type="ECO:0000256" key="9">
    <source>
        <dbReference type="RuleBase" id="RU363032"/>
    </source>
</evidence>
<name>A0A2V3TXS7_9HYPH</name>
<reference evidence="10 11" key="1">
    <citation type="submission" date="2018-05" db="EMBL/GenBank/DDBJ databases">
        <title>Genomic Encyclopedia of Type Strains, Phase IV (KMG-IV): sequencing the most valuable type-strain genomes for metagenomic binning, comparative biology and taxonomic classification.</title>
        <authorList>
            <person name="Goeker M."/>
        </authorList>
    </citation>
    <scope>NUCLEOTIDE SEQUENCE [LARGE SCALE GENOMIC DNA]</scope>
    <source>
        <strain evidence="10 11">DSM 6462</strain>
    </source>
</reference>
<dbReference type="InterPro" id="IPR000515">
    <property type="entry name" value="MetI-like"/>
</dbReference>
<keyword evidence="4 9" id="KW-0812">Transmembrane</keyword>
<keyword evidence="8 9" id="KW-0472">Membrane</keyword>
<dbReference type="GO" id="GO:0071916">
    <property type="term" value="F:dipeptide transmembrane transporter activity"/>
    <property type="evidence" value="ECO:0007669"/>
    <property type="project" value="TreeGrafter"/>
</dbReference>
<dbReference type="InterPro" id="IPR035906">
    <property type="entry name" value="MetI-like_sf"/>
</dbReference>
<dbReference type="EMBL" id="QJJK01000011">
    <property type="protein sequence ID" value="PXW54589.1"/>
    <property type="molecule type" value="Genomic_DNA"/>
</dbReference>
<evidence type="ECO:0000313" key="10">
    <source>
        <dbReference type="EMBL" id="PXW54589.1"/>
    </source>
</evidence>
<organism evidence="10 11">
    <name type="scientific">Chelatococcus asaccharovorans</name>
    <dbReference type="NCBI Taxonomy" id="28210"/>
    <lineage>
        <taxon>Bacteria</taxon>
        <taxon>Pseudomonadati</taxon>
        <taxon>Pseudomonadota</taxon>
        <taxon>Alphaproteobacteria</taxon>
        <taxon>Hyphomicrobiales</taxon>
        <taxon>Chelatococcaceae</taxon>
        <taxon>Chelatococcus</taxon>
    </lineage>
</organism>
<keyword evidence="11" id="KW-1185">Reference proteome</keyword>
<sequence length="292" mass="31239">MAAIADHEGSAVASPRGFFSNMRMSARIACALVAILLITAVAAPLVAPYDPNAVDLPGRLQGPSLAHWLGTDHLGRDMLSRLIYGSRVSLGAVAIALTGIIALGIAIGGTSAVLGGRADQFIMRCCDVFLTFPTIVLALFMVGMLGTGLVNVIIAIVLSHWAWYARIVRGLVLSFKRRDFVLAARVAGASRTRIFIEHLLPPTFAQLVVLATLDIGHIMLHVSGLSFLGLGVMAPTAEWGVMINDARQFVWTEPMLLFWPGFALFVAVAAFNLAGDAIRDKLDPHLAAEHQH</sequence>
<dbReference type="SUPFAM" id="SSF161098">
    <property type="entry name" value="MetI-like"/>
    <property type="match status" value="1"/>
</dbReference>
<feature type="transmembrane region" description="Helical" evidence="9">
    <location>
        <begin position="218"/>
        <end position="237"/>
    </location>
</feature>
<evidence type="ECO:0000313" key="11">
    <source>
        <dbReference type="Proteomes" id="UP000248021"/>
    </source>
</evidence>
<evidence type="ECO:0000256" key="8">
    <source>
        <dbReference type="ARBA" id="ARBA00023136"/>
    </source>
</evidence>
<feature type="transmembrane region" description="Helical" evidence="9">
    <location>
        <begin position="148"/>
        <end position="168"/>
    </location>
</feature>
<dbReference type="PROSITE" id="PS50928">
    <property type="entry name" value="ABC_TM1"/>
    <property type="match status" value="1"/>
</dbReference>
<protein>
    <submittedName>
        <fullName evidence="10">Nickel transport system permease protein</fullName>
    </submittedName>
</protein>
<evidence type="ECO:0000256" key="1">
    <source>
        <dbReference type="ARBA" id="ARBA00004651"/>
    </source>
</evidence>
<evidence type="ECO:0000256" key="6">
    <source>
        <dbReference type="ARBA" id="ARBA00022927"/>
    </source>
</evidence>
<proteinExistence type="inferred from homology"/>
<evidence type="ECO:0000256" key="4">
    <source>
        <dbReference type="ARBA" id="ARBA00022692"/>
    </source>
</evidence>
<comment type="caution">
    <text evidence="10">The sequence shown here is derived from an EMBL/GenBank/DDBJ whole genome shotgun (WGS) entry which is preliminary data.</text>
</comment>
<evidence type="ECO:0000256" key="7">
    <source>
        <dbReference type="ARBA" id="ARBA00022989"/>
    </source>
</evidence>
<feature type="transmembrane region" description="Helical" evidence="9">
    <location>
        <begin position="88"/>
        <end position="114"/>
    </location>
</feature>
<keyword evidence="6" id="KW-0653">Protein transport</keyword>
<accession>A0A2V3TXS7</accession>
<dbReference type="InterPro" id="IPR025966">
    <property type="entry name" value="OppC_N"/>
</dbReference>
<dbReference type="GO" id="GO:0015031">
    <property type="term" value="P:protein transport"/>
    <property type="evidence" value="ECO:0007669"/>
    <property type="project" value="UniProtKB-KW"/>
</dbReference>
<gene>
    <name evidence="10" type="ORF">C7450_111120</name>
</gene>
<feature type="transmembrane region" description="Helical" evidence="9">
    <location>
        <begin position="257"/>
        <end position="275"/>
    </location>
</feature>
<feature type="transmembrane region" description="Helical" evidence="9">
    <location>
        <begin position="121"/>
        <end position="142"/>
    </location>
</feature>
<dbReference type="PANTHER" id="PTHR43386:SF1">
    <property type="entry name" value="D,D-DIPEPTIDE TRANSPORT SYSTEM PERMEASE PROTEIN DDPC-RELATED"/>
    <property type="match status" value="1"/>
</dbReference>
<dbReference type="Proteomes" id="UP000248021">
    <property type="component" value="Unassembled WGS sequence"/>
</dbReference>
<comment type="subcellular location">
    <subcellularLocation>
        <location evidence="1 9">Cell membrane</location>
        <topology evidence="1 9">Multi-pass membrane protein</topology>
    </subcellularLocation>
</comment>
<dbReference type="NCBIfam" id="TIGR02790">
    <property type="entry name" value="nickel_nikC"/>
    <property type="match status" value="1"/>
</dbReference>
<evidence type="ECO:0000256" key="5">
    <source>
        <dbReference type="ARBA" id="ARBA00022856"/>
    </source>
</evidence>
<feature type="transmembrane region" description="Helical" evidence="9">
    <location>
        <begin position="26"/>
        <end position="47"/>
    </location>
</feature>
<dbReference type="Gene3D" id="1.10.3720.10">
    <property type="entry name" value="MetI-like"/>
    <property type="match status" value="1"/>
</dbReference>
<dbReference type="Pfam" id="PF00528">
    <property type="entry name" value="BPD_transp_1"/>
    <property type="match status" value="1"/>
</dbReference>
<dbReference type="Pfam" id="PF12911">
    <property type="entry name" value="OppC_N"/>
    <property type="match status" value="1"/>
</dbReference>
<keyword evidence="2 9" id="KW-0813">Transport</keyword>
<dbReference type="OrthoDB" id="8410865at2"/>
<keyword evidence="5" id="KW-0571">Peptide transport</keyword>
<dbReference type="GO" id="GO:0015099">
    <property type="term" value="F:nickel cation transmembrane transporter activity"/>
    <property type="evidence" value="ECO:0007669"/>
    <property type="project" value="InterPro"/>
</dbReference>
<dbReference type="InterPro" id="IPR050366">
    <property type="entry name" value="BP-dependent_transpt_permease"/>
</dbReference>
<evidence type="ECO:0000256" key="2">
    <source>
        <dbReference type="ARBA" id="ARBA00022448"/>
    </source>
</evidence>
<dbReference type="PANTHER" id="PTHR43386">
    <property type="entry name" value="OLIGOPEPTIDE TRANSPORT SYSTEM PERMEASE PROTEIN APPC"/>
    <property type="match status" value="1"/>
</dbReference>
<dbReference type="CDD" id="cd06261">
    <property type="entry name" value="TM_PBP2"/>
    <property type="match status" value="1"/>
</dbReference>